<name>A0A6J4M4M7_9BACT</name>
<dbReference type="CDD" id="cd07909">
    <property type="entry name" value="YciF"/>
    <property type="match status" value="1"/>
</dbReference>
<evidence type="ECO:0000313" key="1">
    <source>
        <dbReference type="EMBL" id="CAA9349514.1"/>
    </source>
</evidence>
<organism evidence="1">
    <name type="scientific">uncultured Gemmatimonadota bacterium</name>
    <dbReference type="NCBI Taxonomy" id="203437"/>
    <lineage>
        <taxon>Bacteria</taxon>
        <taxon>Pseudomonadati</taxon>
        <taxon>Gemmatimonadota</taxon>
        <taxon>environmental samples</taxon>
    </lineage>
</organism>
<dbReference type="InterPro" id="IPR047114">
    <property type="entry name" value="YciF"/>
</dbReference>
<accession>A0A6J4M4M7</accession>
<dbReference type="AlphaFoldDB" id="A0A6J4M4M7"/>
<protein>
    <submittedName>
        <fullName evidence="1">Stress response diiron-containing protein YciF</fullName>
    </submittedName>
</protein>
<sequence>MALNTLRDLYVEQLRDLYSAENQILKSLPKMAEAAKHPELRQAFESHVTQTEEQVRRLDQIFTDLDVKPSGHHCKGMEGLLKEANDTVKEKGDSDVLDAAMIANAQRVEHYEIAGYGCVRTYARLLGREQDATLIQQTLDEEGATDDKLTQLAERVINIDALRDV</sequence>
<dbReference type="Pfam" id="PF05974">
    <property type="entry name" value="DUF892"/>
    <property type="match status" value="1"/>
</dbReference>
<dbReference type="SUPFAM" id="SSF47240">
    <property type="entry name" value="Ferritin-like"/>
    <property type="match status" value="1"/>
</dbReference>
<dbReference type="PANTHER" id="PTHR30565:SF9">
    <property type="entry name" value="PROTEIN YCIF"/>
    <property type="match status" value="1"/>
</dbReference>
<dbReference type="Gene3D" id="1.20.1260.10">
    <property type="match status" value="1"/>
</dbReference>
<gene>
    <name evidence="1" type="ORF">AVDCRST_MAG68-3500</name>
</gene>
<dbReference type="InterPro" id="IPR012347">
    <property type="entry name" value="Ferritin-like"/>
</dbReference>
<proteinExistence type="predicted"/>
<dbReference type="EMBL" id="CADCTW010000166">
    <property type="protein sequence ID" value="CAA9349514.1"/>
    <property type="molecule type" value="Genomic_DNA"/>
</dbReference>
<reference evidence="1" key="1">
    <citation type="submission" date="2020-02" db="EMBL/GenBank/DDBJ databases">
        <authorList>
            <person name="Meier V. D."/>
        </authorList>
    </citation>
    <scope>NUCLEOTIDE SEQUENCE</scope>
    <source>
        <strain evidence="1">AVDCRST_MAG68</strain>
    </source>
</reference>
<dbReference type="InterPro" id="IPR009078">
    <property type="entry name" value="Ferritin-like_SF"/>
</dbReference>
<dbReference type="PANTHER" id="PTHR30565">
    <property type="entry name" value="PROTEIN YCIF"/>
    <property type="match status" value="1"/>
</dbReference>
<dbReference type="InterPro" id="IPR010287">
    <property type="entry name" value="DUF892_YciF-like"/>
</dbReference>